<dbReference type="RefSeq" id="WP_322411984.1">
    <property type="nucleotide sequence ID" value="NZ_CP139779.1"/>
</dbReference>
<comment type="subcellular location">
    <subcellularLocation>
        <location evidence="1 7">Cell membrane</location>
        <topology evidence="1 7">Multi-pass membrane protein</topology>
    </subcellularLocation>
</comment>
<evidence type="ECO:0000256" key="6">
    <source>
        <dbReference type="ARBA" id="ARBA00023136"/>
    </source>
</evidence>
<gene>
    <name evidence="10" type="ORF">T9R20_07970</name>
</gene>
<protein>
    <submittedName>
        <fullName evidence="10">Carbohydrate ABC transporter permease</fullName>
    </submittedName>
</protein>
<keyword evidence="4 7" id="KW-0812">Transmembrane</keyword>
<dbReference type="CDD" id="cd06261">
    <property type="entry name" value="TM_PBP2"/>
    <property type="match status" value="1"/>
</dbReference>
<feature type="transmembrane region" description="Helical" evidence="7">
    <location>
        <begin position="45"/>
        <end position="66"/>
    </location>
</feature>
<dbReference type="Gene3D" id="1.10.3720.10">
    <property type="entry name" value="MetI-like"/>
    <property type="match status" value="1"/>
</dbReference>
<dbReference type="InterPro" id="IPR035906">
    <property type="entry name" value="MetI-like_sf"/>
</dbReference>
<dbReference type="PROSITE" id="PS50928">
    <property type="entry name" value="ABC_TM1"/>
    <property type="match status" value="1"/>
</dbReference>
<accession>A0ABZ0VEQ7</accession>
<feature type="transmembrane region" description="Helical" evidence="7">
    <location>
        <begin position="278"/>
        <end position="298"/>
    </location>
</feature>
<dbReference type="InterPro" id="IPR000515">
    <property type="entry name" value="MetI-like"/>
</dbReference>
<keyword evidence="11" id="KW-1185">Reference proteome</keyword>
<proteinExistence type="inferred from homology"/>
<evidence type="ECO:0000259" key="9">
    <source>
        <dbReference type="PROSITE" id="PS50928"/>
    </source>
</evidence>
<evidence type="ECO:0000256" key="1">
    <source>
        <dbReference type="ARBA" id="ARBA00004651"/>
    </source>
</evidence>
<evidence type="ECO:0000313" key="11">
    <source>
        <dbReference type="Proteomes" id="UP001324533"/>
    </source>
</evidence>
<feature type="compositionally biased region" description="Basic and acidic residues" evidence="8">
    <location>
        <begin position="17"/>
        <end position="33"/>
    </location>
</feature>
<comment type="similarity">
    <text evidence="7">Belongs to the binding-protein-dependent transport system permease family.</text>
</comment>
<evidence type="ECO:0000256" key="3">
    <source>
        <dbReference type="ARBA" id="ARBA00022475"/>
    </source>
</evidence>
<evidence type="ECO:0000313" key="10">
    <source>
        <dbReference type="EMBL" id="WQB71871.1"/>
    </source>
</evidence>
<dbReference type="Proteomes" id="UP001324533">
    <property type="component" value="Chromosome"/>
</dbReference>
<sequence>MTTQPALSAETAEGELIADRENRAIRSSDDRPRSKTRGRVGQERVNWSTTVILILCAVTVLLPLYVTISMSLKTSAQAVDGNAFSLPAPFSFDGFVEAWTLTRFPVGAAVSLFVTAGTVILTIILAAFASYAIVRNWDRRLFRYSFFYLLAAMFIPFPVVALPQIQLTGRVGLDNPVGVILLATMFQLSFSVLLFTAFLRSIPYELEESARIDGASTWQTFWQLIFPLLAPMSATVGIFAFLYAWNDFMMPSLIISDPNLQTLPVRQNLFQNQFSNNYNVAFASYLMAMAPAIIAYLFTQRWVMAGVTQGAVKG</sequence>
<evidence type="ECO:0000256" key="2">
    <source>
        <dbReference type="ARBA" id="ARBA00022448"/>
    </source>
</evidence>
<evidence type="ECO:0000256" key="5">
    <source>
        <dbReference type="ARBA" id="ARBA00022989"/>
    </source>
</evidence>
<evidence type="ECO:0000256" key="7">
    <source>
        <dbReference type="RuleBase" id="RU363032"/>
    </source>
</evidence>
<feature type="transmembrane region" description="Helical" evidence="7">
    <location>
        <begin position="220"/>
        <end position="245"/>
    </location>
</feature>
<evidence type="ECO:0000256" key="4">
    <source>
        <dbReference type="ARBA" id="ARBA00022692"/>
    </source>
</evidence>
<feature type="domain" description="ABC transmembrane type-1" evidence="9">
    <location>
        <begin position="108"/>
        <end position="299"/>
    </location>
</feature>
<name>A0ABZ0VEQ7_9MICO</name>
<feature type="region of interest" description="Disordered" evidence="8">
    <location>
        <begin position="1"/>
        <end position="40"/>
    </location>
</feature>
<dbReference type="EMBL" id="CP139779">
    <property type="protein sequence ID" value="WQB71871.1"/>
    <property type="molecule type" value="Genomic_DNA"/>
</dbReference>
<reference evidence="10 11" key="1">
    <citation type="submission" date="2023-06" db="EMBL/GenBank/DDBJ databases">
        <title>Rock-solubilizing bacteria, Microbacterium invictum, promotes re-establishment of vegetation in rocky wasteland by accelerating rock bio-weathering and reshaping soil bacterial community.</title>
        <authorList>
            <person name="Liu C."/>
        </authorList>
    </citation>
    <scope>NUCLEOTIDE SEQUENCE [LARGE SCALE GENOMIC DNA]</scope>
    <source>
        <strain evidence="10 11">X-18</strain>
    </source>
</reference>
<keyword evidence="5 7" id="KW-1133">Transmembrane helix</keyword>
<dbReference type="PANTHER" id="PTHR43744">
    <property type="entry name" value="ABC TRANSPORTER PERMEASE PROTEIN MG189-RELATED-RELATED"/>
    <property type="match status" value="1"/>
</dbReference>
<feature type="transmembrane region" description="Helical" evidence="7">
    <location>
        <begin position="177"/>
        <end position="199"/>
    </location>
</feature>
<keyword evidence="3" id="KW-1003">Cell membrane</keyword>
<keyword evidence="2 7" id="KW-0813">Transport</keyword>
<dbReference type="Pfam" id="PF00528">
    <property type="entry name" value="BPD_transp_1"/>
    <property type="match status" value="1"/>
</dbReference>
<organism evidence="10 11">
    <name type="scientific">Microbacterium invictum</name>
    <dbReference type="NCBI Taxonomy" id="515415"/>
    <lineage>
        <taxon>Bacteria</taxon>
        <taxon>Bacillati</taxon>
        <taxon>Actinomycetota</taxon>
        <taxon>Actinomycetes</taxon>
        <taxon>Micrococcales</taxon>
        <taxon>Microbacteriaceae</taxon>
        <taxon>Microbacterium</taxon>
    </lineage>
</organism>
<feature type="transmembrane region" description="Helical" evidence="7">
    <location>
        <begin position="109"/>
        <end position="134"/>
    </location>
</feature>
<dbReference type="SUPFAM" id="SSF161098">
    <property type="entry name" value="MetI-like"/>
    <property type="match status" value="1"/>
</dbReference>
<feature type="transmembrane region" description="Helical" evidence="7">
    <location>
        <begin position="146"/>
        <end position="165"/>
    </location>
</feature>
<dbReference type="PANTHER" id="PTHR43744:SF12">
    <property type="entry name" value="ABC TRANSPORTER PERMEASE PROTEIN MG189-RELATED"/>
    <property type="match status" value="1"/>
</dbReference>
<keyword evidence="6 7" id="KW-0472">Membrane</keyword>
<evidence type="ECO:0000256" key="8">
    <source>
        <dbReference type="SAM" id="MobiDB-lite"/>
    </source>
</evidence>